<evidence type="ECO:0000313" key="1">
    <source>
        <dbReference type="EMBL" id="KAJ2967943.1"/>
    </source>
</evidence>
<dbReference type="Proteomes" id="UP001143910">
    <property type="component" value="Unassembled WGS sequence"/>
</dbReference>
<sequence length="745" mass="83355">MRLYKQILPILLAAVAFAAKPLGDEVCVASCYDALLAAKYAGANDKAQLACTNPLRIQSTYYCVLEHCANEGEKALATGIAWWVGSCKNSSKIITVKNYHTAVSNITEKYLASLPKVDQKAKTVFQGPAVPSQANWLYIWDTVFTYADNRRFNDDICLCIWGFWGLVLVLGTCNRLWSLASQYQNVSTEKKNGPLSASGKAKKWLNINLLEAPTGKRNHHEPWGGITLPLRIQTIIILLYVAMHIAVVSVRYRIYDESFYYRTRKAQLYRYIGDRLASMLYASLPFVFLFGARSSPLPIMTGWSYRTLSLFHRWVAIVLLLEGLIHGSVFSAFEVNDKTGWANYRDHLRTDDVFRSGIIMATSLAISASLAISKLRQVAYEVFKIGHIAMTIVFLGNYMNHIEDQFAGKYVVWIWVCVGIWASDYFFRIVRIVWLNINLFLGNDNRAIASYSEETGMIRLQVHSSSKLSQQTPGKYYFLHMGGWRIWENHPFSLAGTSAGESAGEAAVVDSSDSEKRSPVATAQPKGTELVSGQSYRTFMIRPRTGFTRRLRDSIIKQDKSGVARFRVVLEGPYGSVANFAGCNEILFVAGGSGITAVIPYLRHIFEDADQGTPRPNVRLVWVMRQAGFARDVLANDLRLVEASQNATTKLQIEIYVSSGATEDNNTEKSDSENTASSQPDSRFTYRKPVMGEVIREYVSATQSSKPAVFVCGPARMADEVRAAVRKEARSVASDVKLFEEVYGW</sequence>
<comment type="caution">
    <text evidence="1">The sequence shown here is derived from an EMBL/GenBank/DDBJ whole genome shotgun (WGS) entry which is preliminary data.</text>
</comment>
<evidence type="ECO:0000313" key="2">
    <source>
        <dbReference type="Proteomes" id="UP001143910"/>
    </source>
</evidence>
<gene>
    <name evidence="1" type="ORF">NQ176_g9421</name>
</gene>
<protein>
    <submittedName>
        <fullName evidence="1">Uncharacterized protein</fullName>
    </submittedName>
</protein>
<proteinExistence type="predicted"/>
<name>A0ACC1MN41_9HYPO</name>
<organism evidence="1 2">
    <name type="scientific">Zarea fungicola</name>
    <dbReference type="NCBI Taxonomy" id="93591"/>
    <lineage>
        <taxon>Eukaryota</taxon>
        <taxon>Fungi</taxon>
        <taxon>Dikarya</taxon>
        <taxon>Ascomycota</taxon>
        <taxon>Pezizomycotina</taxon>
        <taxon>Sordariomycetes</taxon>
        <taxon>Hypocreomycetidae</taxon>
        <taxon>Hypocreales</taxon>
        <taxon>Cordycipitaceae</taxon>
        <taxon>Zarea</taxon>
    </lineage>
</organism>
<reference evidence="1" key="1">
    <citation type="submission" date="2022-08" db="EMBL/GenBank/DDBJ databases">
        <title>Genome Sequence of Lecanicillium fungicola.</title>
        <authorList>
            <person name="Buettner E."/>
        </authorList>
    </citation>
    <scope>NUCLEOTIDE SEQUENCE</scope>
    <source>
        <strain evidence="1">Babe33</strain>
    </source>
</reference>
<dbReference type="EMBL" id="JANJQO010002145">
    <property type="protein sequence ID" value="KAJ2967943.1"/>
    <property type="molecule type" value="Genomic_DNA"/>
</dbReference>
<accession>A0ACC1MN41</accession>
<keyword evidence="2" id="KW-1185">Reference proteome</keyword>